<dbReference type="EMBL" id="JAADYS010000822">
    <property type="protein sequence ID" value="KAF4466778.1"/>
    <property type="molecule type" value="Genomic_DNA"/>
</dbReference>
<dbReference type="PANTHER" id="PTHR35394:SF5">
    <property type="entry name" value="DUF3176 DOMAIN-CONTAINING PROTEIN"/>
    <property type="match status" value="1"/>
</dbReference>
<accession>A0A8H4LEP6</accession>
<dbReference type="PANTHER" id="PTHR35394">
    <property type="entry name" value="DUF3176 DOMAIN-CONTAINING PROTEIN"/>
    <property type="match status" value="1"/>
</dbReference>
<evidence type="ECO:0000256" key="1">
    <source>
        <dbReference type="SAM" id="MobiDB-lite"/>
    </source>
</evidence>
<dbReference type="Pfam" id="PF11374">
    <property type="entry name" value="DUF3176"/>
    <property type="match status" value="1"/>
</dbReference>
<feature type="transmembrane region" description="Helical" evidence="2">
    <location>
        <begin position="26"/>
        <end position="46"/>
    </location>
</feature>
<comment type="caution">
    <text evidence="3">The sequence shown here is derived from an EMBL/GenBank/DDBJ whole genome shotgun (WGS) entry which is preliminary data.</text>
</comment>
<dbReference type="Proteomes" id="UP000554235">
    <property type="component" value="Unassembled WGS sequence"/>
</dbReference>
<evidence type="ECO:0000313" key="4">
    <source>
        <dbReference type="Proteomes" id="UP000554235"/>
    </source>
</evidence>
<organism evidence="3 4">
    <name type="scientific">Fusarium albosuccineum</name>
    <dbReference type="NCBI Taxonomy" id="1237068"/>
    <lineage>
        <taxon>Eukaryota</taxon>
        <taxon>Fungi</taxon>
        <taxon>Dikarya</taxon>
        <taxon>Ascomycota</taxon>
        <taxon>Pezizomycotina</taxon>
        <taxon>Sordariomycetes</taxon>
        <taxon>Hypocreomycetidae</taxon>
        <taxon>Hypocreales</taxon>
        <taxon>Nectriaceae</taxon>
        <taxon>Fusarium</taxon>
        <taxon>Fusarium decemcellulare species complex</taxon>
    </lineage>
</organism>
<feature type="region of interest" description="Disordered" evidence="1">
    <location>
        <begin position="654"/>
        <end position="678"/>
    </location>
</feature>
<feature type="transmembrane region" description="Helical" evidence="2">
    <location>
        <begin position="605"/>
        <end position="626"/>
    </location>
</feature>
<gene>
    <name evidence="3" type="ORF">FALBO_6352</name>
</gene>
<keyword evidence="4" id="KW-1185">Reference proteome</keyword>
<dbReference type="OrthoDB" id="5376804at2759"/>
<dbReference type="AlphaFoldDB" id="A0A8H4LEP6"/>
<keyword evidence="2" id="KW-1133">Transmembrane helix</keyword>
<name>A0A8H4LEP6_9HYPO</name>
<sequence>MTSKNGFRTIQIIATRLRWSAWGPEVWASLSSVASFIAIVALLSHFHGKPVFTWNGVTLNALVSVLSVAMKASLAYVTAECMAQWKWILFTREPRLLIDFDRIDAATRGPLGSLRVLLRTRGALAVQFGALLSLLAVALDPLAQQLVQLRNSVVFEPSSTKDGGLVALNSRAPSYDMGSFHRKSFEYLNKSTSVTMGWSAVAELHPSMQAAILRGLSRSPWEVEREAVAQCPTGNCIWEQFNTLGVCYKCNNISSHLKRVDLTDAFKTVFDGEDESVVPAITAYTLPNGHFMPNFDACPEHSGVCRGFKSNSTAAETEISMTSFGTGNRHKTNTMKDIDTLIWSMSLIFPSVEALAKSSSTSETNGDTNKKLYWPEYPMQAMECSLYYCIKTISAAIEGNELVEKAAESSGMSRDPNSWQRSKTRLWSGNNISANGVFDDMEFHVNYSAAIYSDLVLKVPDNGFGTTSSFNISQSSITSISHFMQDLFTRDLTTPRMKEEEEALRKVTQSKLGKDAVGFNGYSVISAELRDEWYPHALAGLWTVTRNNVSSSFSALATSMTNEMRRNHNRTLEFRWGQETDQFRDERMNVRGRVGTPTVLYDIRWSWILLHGLILGSVISFLLITLERAARAAYVKIPQGGDDEEAVVRIREDRETANDDSDQWSSAHTTAMELETRA</sequence>
<keyword evidence="2" id="KW-0472">Membrane</keyword>
<dbReference type="InterPro" id="IPR021514">
    <property type="entry name" value="DUF3176"/>
</dbReference>
<keyword evidence="2" id="KW-0812">Transmembrane</keyword>
<protein>
    <submittedName>
        <fullName evidence="3">Uncharacterized protein</fullName>
    </submittedName>
</protein>
<reference evidence="3 4" key="1">
    <citation type="submission" date="2020-01" db="EMBL/GenBank/DDBJ databases">
        <title>Identification and distribution of gene clusters putatively required for synthesis of sphingolipid metabolism inhibitors in phylogenetically diverse species of the filamentous fungus Fusarium.</title>
        <authorList>
            <person name="Kim H.-S."/>
            <person name="Busman M."/>
            <person name="Brown D.W."/>
            <person name="Divon H."/>
            <person name="Uhlig S."/>
            <person name="Proctor R.H."/>
        </authorList>
    </citation>
    <scope>NUCLEOTIDE SEQUENCE [LARGE SCALE GENOMIC DNA]</scope>
    <source>
        <strain evidence="3 4">NRRL 20459</strain>
    </source>
</reference>
<evidence type="ECO:0000313" key="3">
    <source>
        <dbReference type="EMBL" id="KAF4466778.1"/>
    </source>
</evidence>
<evidence type="ECO:0000256" key="2">
    <source>
        <dbReference type="SAM" id="Phobius"/>
    </source>
</evidence>
<proteinExistence type="predicted"/>